<feature type="compositionally biased region" description="Basic residues" evidence="1">
    <location>
        <begin position="390"/>
        <end position="400"/>
    </location>
</feature>
<evidence type="ECO:0000259" key="2">
    <source>
        <dbReference type="PROSITE" id="PS50174"/>
    </source>
</evidence>
<gene>
    <name evidence="3" type="ORF">HYPSUDRAFT_203564</name>
</gene>
<feature type="compositionally biased region" description="Basic residues" evidence="1">
    <location>
        <begin position="462"/>
        <end position="472"/>
    </location>
</feature>
<evidence type="ECO:0000313" key="3">
    <source>
        <dbReference type="EMBL" id="KJA20778.1"/>
    </source>
</evidence>
<dbReference type="STRING" id="945553.A0A0D2MBH5"/>
<dbReference type="Pfam" id="PF01585">
    <property type="entry name" value="G-patch"/>
    <property type="match status" value="1"/>
</dbReference>
<feature type="region of interest" description="Disordered" evidence="1">
    <location>
        <begin position="97"/>
        <end position="151"/>
    </location>
</feature>
<name>A0A0D2MBH5_HYPSF</name>
<accession>A0A0D2MBH5</accession>
<evidence type="ECO:0000313" key="4">
    <source>
        <dbReference type="Proteomes" id="UP000054270"/>
    </source>
</evidence>
<sequence length="472" mass="52140">MGLSGRKVKQRISADPRNLSWADDAARFGSNYLSKFGWDASKGLGASGDGMKSHIKVSHKLDMLGIGAAQMKDPNGIAWKQNTDFENLLRRLNENLPAQDAAQDGPSEDKSDPEDGEKKKKKRKHKDEDEEDRAERKRKKKESKEKQAADAKPQLALVQLREVVETKTLSIEMQKVVALPRHRAHRARAIAAKNIASKSSAHISEILGVAPDPRTTALGATVQGKLTSVTETDALGMDKITTSTKSLADYFKEKLIARNGGVSSGTATPASTATTTDEDAYERPRTGIGASRMRLEIQTEERIEEETQRVGLSKFSSLMSSSFLAATSSMPVFIPKVEETEDTTDEAVTSISEVGSNSEIKKEHKKDKKRDKKSRKSHEEKNVVEESEKKKLKKDKKGKGKATGEEDEPSVGSGEDELAKKEKKKCTVSMDTTEDDAEKSSRKKEKRKHKSELNTNEAGKSKKEKKKCRTDL</sequence>
<dbReference type="AlphaFoldDB" id="A0A0D2MBH5"/>
<feature type="compositionally biased region" description="Basic residues" evidence="1">
    <location>
        <begin position="441"/>
        <end position="450"/>
    </location>
</feature>
<protein>
    <recommendedName>
        <fullName evidence="2">G-patch domain-containing protein</fullName>
    </recommendedName>
</protein>
<dbReference type="PROSITE" id="PS50174">
    <property type="entry name" value="G_PATCH"/>
    <property type="match status" value="1"/>
</dbReference>
<dbReference type="OMA" id="SKFCADQ"/>
<keyword evidence="4" id="KW-1185">Reference proteome</keyword>
<feature type="region of interest" description="Disordered" evidence="1">
    <location>
        <begin position="340"/>
        <end position="472"/>
    </location>
</feature>
<dbReference type="Proteomes" id="UP000054270">
    <property type="component" value="Unassembled WGS sequence"/>
</dbReference>
<feature type="compositionally biased region" description="Basic and acidic residues" evidence="1">
    <location>
        <begin position="377"/>
        <end position="389"/>
    </location>
</feature>
<proteinExistence type="predicted"/>
<feature type="domain" description="G-patch" evidence="2">
    <location>
        <begin position="25"/>
        <end position="71"/>
    </location>
</feature>
<feature type="compositionally biased region" description="Basic residues" evidence="1">
    <location>
        <begin position="363"/>
        <end position="376"/>
    </location>
</feature>
<dbReference type="InterPro" id="IPR000467">
    <property type="entry name" value="G_patch_dom"/>
</dbReference>
<dbReference type="EMBL" id="KN817564">
    <property type="protein sequence ID" value="KJA20778.1"/>
    <property type="molecule type" value="Genomic_DNA"/>
</dbReference>
<organism evidence="3 4">
    <name type="scientific">Hypholoma sublateritium (strain FD-334 SS-4)</name>
    <dbReference type="NCBI Taxonomy" id="945553"/>
    <lineage>
        <taxon>Eukaryota</taxon>
        <taxon>Fungi</taxon>
        <taxon>Dikarya</taxon>
        <taxon>Basidiomycota</taxon>
        <taxon>Agaricomycotina</taxon>
        <taxon>Agaricomycetes</taxon>
        <taxon>Agaricomycetidae</taxon>
        <taxon>Agaricales</taxon>
        <taxon>Agaricineae</taxon>
        <taxon>Strophariaceae</taxon>
        <taxon>Hypholoma</taxon>
    </lineage>
</organism>
<feature type="compositionally biased region" description="Low complexity" evidence="1">
    <location>
        <begin position="262"/>
        <end position="275"/>
    </location>
</feature>
<dbReference type="GO" id="GO:0003676">
    <property type="term" value="F:nucleic acid binding"/>
    <property type="evidence" value="ECO:0007669"/>
    <property type="project" value="InterPro"/>
</dbReference>
<evidence type="ECO:0000256" key="1">
    <source>
        <dbReference type="SAM" id="MobiDB-lite"/>
    </source>
</evidence>
<feature type="region of interest" description="Disordered" evidence="1">
    <location>
        <begin position="262"/>
        <end position="281"/>
    </location>
</feature>
<dbReference type="OrthoDB" id="29523at2759"/>
<reference evidence="4" key="1">
    <citation type="submission" date="2014-04" db="EMBL/GenBank/DDBJ databases">
        <title>Evolutionary Origins and Diversification of the Mycorrhizal Mutualists.</title>
        <authorList>
            <consortium name="DOE Joint Genome Institute"/>
            <consortium name="Mycorrhizal Genomics Consortium"/>
            <person name="Kohler A."/>
            <person name="Kuo A."/>
            <person name="Nagy L.G."/>
            <person name="Floudas D."/>
            <person name="Copeland A."/>
            <person name="Barry K.W."/>
            <person name="Cichocki N."/>
            <person name="Veneault-Fourrey C."/>
            <person name="LaButti K."/>
            <person name="Lindquist E.A."/>
            <person name="Lipzen A."/>
            <person name="Lundell T."/>
            <person name="Morin E."/>
            <person name="Murat C."/>
            <person name="Riley R."/>
            <person name="Ohm R."/>
            <person name="Sun H."/>
            <person name="Tunlid A."/>
            <person name="Henrissat B."/>
            <person name="Grigoriev I.V."/>
            <person name="Hibbett D.S."/>
            <person name="Martin F."/>
        </authorList>
    </citation>
    <scope>NUCLEOTIDE SEQUENCE [LARGE SCALE GENOMIC DNA]</scope>
    <source>
        <strain evidence="4">FD-334 SS-4</strain>
    </source>
</reference>